<evidence type="ECO:0000313" key="1">
    <source>
        <dbReference type="EMBL" id="RUT06071.1"/>
    </source>
</evidence>
<dbReference type="Gene3D" id="3.40.50.1010">
    <property type="entry name" value="5'-nuclease"/>
    <property type="match status" value="1"/>
</dbReference>
<protein>
    <recommendedName>
        <fullName evidence="3">PIN domain-containing protein</fullName>
    </recommendedName>
</protein>
<gene>
    <name evidence="1" type="ORF">DSM106972_032770</name>
</gene>
<dbReference type="OrthoDB" id="461957at2"/>
<accession>A0A433VIY2</accession>
<name>A0A433VIY2_9CYAN</name>
<dbReference type="SUPFAM" id="SSF88723">
    <property type="entry name" value="PIN domain-like"/>
    <property type="match status" value="1"/>
</dbReference>
<reference evidence="1" key="2">
    <citation type="journal article" date="2019" name="Genome Biol. Evol.">
        <title>Day and night: Metabolic profiles and evolutionary relationships of six axenic non-marine cyanobacteria.</title>
        <authorList>
            <person name="Will S.E."/>
            <person name="Henke P."/>
            <person name="Boedeker C."/>
            <person name="Huang S."/>
            <person name="Brinkmann H."/>
            <person name="Rohde M."/>
            <person name="Jarek M."/>
            <person name="Friedl T."/>
            <person name="Seufert S."/>
            <person name="Schumacher M."/>
            <person name="Overmann J."/>
            <person name="Neumann-Schaal M."/>
            <person name="Petersen J."/>
        </authorList>
    </citation>
    <scope>NUCLEOTIDE SEQUENCE [LARGE SCALE GENOMIC DNA]</scope>
    <source>
        <strain evidence="1">PCC 7102</strain>
    </source>
</reference>
<dbReference type="Proteomes" id="UP000271624">
    <property type="component" value="Unassembled WGS sequence"/>
</dbReference>
<dbReference type="EMBL" id="RSCL01000007">
    <property type="protein sequence ID" value="RUT06071.1"/>
    <property type="molecule type" value="Genomic_DNA"/>
</dbReference>
<dbReference type="AlphaFoldDB" id="A0A433VIY2"/>
<proteinExistence type="predicted"/>
<comment type="caution">
    <text evidence="1">The sequence shown here is derived from an EMBL/GenBank/DDBJ whole genome shotgun (WGS) entry which is preliminary data.</text>
</comment>
<evidence type="ECO:0000313" key="2">
    <source>
        <dbReference type="Proteomes" id="UP000271624"/>
    </source>
</evidence>
<evidence type="ECO:0008006" key="3">
    <source>
        <dbReference type="Google" id="ProtNLM"/>
    </source>
</evidence>
<sequence length="149" mass="16327">MSRVILLDTGILGLVTNPKATPENQECKLWLNLLKANGSIPIIPEIADYELRRELLRAGKTKGIKQLDRLKTVVLYLPITTEVMLKAAELWATARQGGYPTAAPDALDGDVILAAQALLVANEGNEVIIATTNVGHLSRFIDAREWQDI</sequence>
<organism evidence="1 2">
    <name type="scientific">Dulcicalothrix desertica PCC 7102</name>
    <dbReference type="NCBI Taxonomy" id="232991"/>
    <lineage>
        <taxon>Bacteria</taxon>
        <taxon>Bacillati</taxon>
        <taxon>Cyanobacteriota</taxon>
        <taxon>Cyanophyceae</taxon>
        <taxon>Nostocales</taxon>
        <taxon>Calotrichaceae</taxon>
        <taxon>Dulcicalothrix</taxon>
    </lineage>
</organism>
<dbReference type="InterPro" id="IPR029060">
    <property type="entry name" value="PIN-like_dom_sf"/>
</dbReference>
<reference evidence="1" key="1">
    <citation type="submission" date="2018-12" db="EMBL/GenBank/DDBJ databases">
        <authorList>
            <person name="Will S."/>
            <person name="Neumann-Schaal M."/>
            <person name="Henke P."/>
        </authorList>
    </citation>
    <scope>NUCLEOTIDE SEQUENCE</scope>
    <source>
        <strain evidence="1">PCC 7102</strain>
    </source>
</reference>
<keyword evidence="2" id="KW-1185">Reference proteome</keyword>
<dbReference type="RefSeq" id="WP_127081752.1">
    <property type="nucleotide sequence ID" value="NZ_RSCL01000007.1"/>
</dbReference>